<keyword evidence="3 8" id="KW-0812">Transmembrane</keyword>
<evidence type="ECO:0000256" key="3">
    <source>
        <dbReference type="ARBA" id="ARBA00022692"/>
    </source>
</evidence>
<accession>A0AAD5TGW6</accession>
<sequence>MKYIHAALAALAVCLLLISSPVAAFNTFTIILDPRQENCFNEHLQAQDRLDLSYEVAEGGSMDIDFVIYSPNSRPLYNQNGKSFGTFGFNAEVEGTYVYCFSNKQSSASEKRLAFTVHGPDELFKIEEKEMKESIDDPTDTIQAELRVLDSGIKAIRDEHAFLTQRERRHRQTADSTNARAMYWSLVQALALIGVCYFQISYLKRFFDMRRLRGAACFDNHKYSSFG</sequence>
<protein>
    <submittedName>
        <fullName evidence="12">P24 complex component</fullName>
    </submittedName>
</protein>
<dbReference type="InterPro" id="IPR015720">
    <property type="entry name" value="Emp24-like"/>
</dbReference>
<evidence type="ECO:0000259" key="11">
    <source>
        <dbReference type="PROSITE" id="PS50866"/>
    </source>
</evidence>
<keyword evidence="4 10" id="KW-0732">Signal</keyword>
<gene>
    <name evidence="12" type="primary">EMP24_1</name>
    <name evidence="12" type="ORF">HDU87_005427</name>
</gene>
<evidence type="ECO:0000256" key="10">
    <source>
        <dbReference type="SAM" id="SignalP"/>
    </source>
</evidence>
<evidence type="ECO:0000256" key="5">
    <source>
        <dbReference type="ARBA" id="ARBA00022989"/>
    </source>
</evidence>
<name>A0AAD5TGW6_9FUNG</name>
<feature type="domain" description="GOLD" evidence="11">
    <location>
        <begin position="37"/>
        <end position="119"/>
    </location>
</feature>
<dbReference type="SMART" id="SM01190">
    <property type="entry name" value="EMP24_GP25L"/>
    <property type="match status" value="1"/>
</dbReference>
<dbReference type="AlphaFoldDB" id="A0AAD5TGW6"/>
<feature type="signal peptide" evidence="10">
    <location>
        <begin position="1"/>
        <end position="24"/>
    </location>
</feature>
<dbReference type="GO" id="GO:0016020">
    <property type="term" value="C:membrane"/>
    <property type="evidence" value="ECO:0007669"/>
    <property type="project" value="UniProtKB-SubCell"/>
</dbReference>
<evidence type="ECO:0000256" key="4">
    <source>
        <dbReference type="ARBA" id="ARBA00022729"/>
    </source>
</evidence>
<dbReference type="PANTHER" id="PTHR22811">
    <property type="entry name" value="TRANSMEMBRANE EMP24 DOMAIN-CONTAINING PROTEIN"/>
    <property type="match status" value="1"/>
</dbReference>
<dbReference type="Pfam" id="PF01105">
    <property type="entry name" value="EMP24_GP25L"/>
    <property type="match status" value="1"/>
</dbReference>
<comment type="subcellular location">
    <subcellularLocation>
        <location evidence="7">Endomembrane system</location>
        <topology evidence="7">Single-pass membrane protein</topology>
    </subcellularLocation>
    <subcellularLocation>
        <location evidence="1 8">Membrane</location>
        <topology evidence="1 8">Single-pass type I membrane protein</topology>
    </subcellularLocation>
</comment>
<organism evidence="12 13">
    <name type="scientific">Geranomyces variabilis</name>
    <dbReference type="NCBI Taxonomy" id="109894"/>
    <lineage>
        <taxon>Eukaryota</taxon>
        <taxon>Fungi</taxon>
        <taxon>Fungi incertae sedis</taxon>
        <taxon>Chytridiomycota</taxon>
        <taxon>Chytridiomycota incertae sedis</taxon>
        <taxon>Chytridiomycetes</taxon>
        <taxon>Spizellomycetales</taxon>
        <taxon>Powellomycetaceae</taxon>
        <taxon>Geranomyces</taxon>
    </lineage>
</organism>
<keyword evidence="6 9" id="KW-0472">Membrane</keyword>
<dbReference type="InterPro" id="IPR036598">
    <property type="entry name" value="GOLD_dom_sf"/>
</dbReference>
<dbReference type="GO" id="GO:0012505">
    <property type="term" value="C:endomembrane system"/>
    <property type="evidence" value="ECO:0007669"/>
    <property type="project" value="UniProtKB-SubCell"/>
</dbReference>
<evidence type="ECO:0000313" key="12">
    <source>
        <dbReference type="EMBL" id="KAJ3176212.1"/>
    </source>
</evidence>
<feature type="transmembrane region" description="Helical" evidence="9">
    <location>
        <begin position="181"/>
        <end position="203"/>
    </location>
</feature>
<comment type="similarity">
    <text evidence="2 8">Belongs to the EMP24/GP25L family.</text>
</comment>
<feature type="chain" id="PRO_5042149312" evidence="10">
    <location>
        <begin position="25"/>
        <end position="227"/>
    </location>
</feature>
<proteinExistence type="inferred from homology"/>
<dbReference type="Proteomes" id="UP001212152">
    <property type="component" value="Unassembled WGS sequence"/>
</dbReference>
<evidence type="ECO:0000256" key="1">
    <source>
        <dbReference type="ARBA" id="ARBA00004479"/>
    </source>
</evidence>
<dbReference type="EMBL" id="JADGJQ010000043">
    <property type="protein sequence ID" value="KAJ3176212.1"/>
    <property type="molecule type" value="Genomic_DNA"/>
</dbReference>
<evidence type="ECO:0000256" key="9">
    <source>
        <dbReference type="SAM" id="Phobius"/>
    </source>
</evidence>
<evidence type="ECO:0000256" key="7">
    <source>
        <dbReference type="ARBA" id="ARBA00037847"/>
    </source>
</evidence>
<evidence type="ECO:0000256" key="2">
    <source>
        <dbReference type="ARBA" id="ARBA00007104"/>
    </source>
</evidence>
<keyword evidence="13" id="KW-1185">Reference proteome</keyword>
<evidence type="ECO:0000256" key="8">
    <source>
        <dbReference type="RuleBase" id="RU003827"/>
    </source>
</evidence>
<dbReference type="InterPro" id="IPR009038">
    <property type="entry name" value="GOLD_dom"/>
</dbReference>
<comment type="caution">
    <text evidence="12">The sequence shown here is derived from an EMBL/GenBank/DDBJ whole genome shotgun (WGS) entry which is preliminary data.</text>
</comment>
<keyword evidence="5 9" id="KW-1133">Transmembrane helix</keyword>
<evidence type="ECO:0000256" key="6">
    <source>
        <dbReference type="ARBA" id="ARBA00023136"/>
    </source>
</evidence>
<dbReference type="PROSITE" id="PS50866">
    <property type="entry name" value="GOLD"/>
    <property type="match status" value="1"/>
</dbReference>
<evidence type="ECO:0000313" key="13">
    <source>
        <dbReference type="Proteomes" id="UP001212152"/>
    </source>
</evidence>
<dbReference type="SUPFAM" id="SSF101576">
    <property type="entry name" value="Supernatant protein factor (SPF), C-terminal domain"/>
    <property type="match status" value="1"/>
</dbReference>
<reference evidence="12" key="1">
    <citation type="submission" date="2020-05" db="EMBL/GenBank/DDBJ databases">
        <title>Phylogenomic resolution of chytrid fungi.</title>
        <authorList>
            <person name="Stajich J.E."/>
            <person name="Amses K."/>
            <person name="Simmons R."/>
            <person name="Seto K."/>
            <person name="Myers J."/>
            <person name="Bonds A."/>
            <person name="Quandt C.A."/>
            <person name="Barry K."/>
            <person name="Liu P."/>
            <person name="Grigoriev I."/>
            <person name="Longcore J.E."/>
            <person name="James T.Y."/>
        </authorList>
    </citation>
    <scope>NUCLEOTIDE SEQUENCE</scope>
    <source>
        <strain evidence="12">JEL0379</strain>
    </source>
</reference>